<dbReference type="Gene3D" id="3.40.50.300">
    <property type="entry name" value="P-loop containing nucleotide triphosphate hydrolases"/>
    <property type="match status" value="1"/>
</dbReference>
<dbReference type="InterPro" id="IPR027417">
    <property type="entry name" value="P-loop_NTPase"/>
</dbReference>
<accession>A0A7Z2GQV2</accession>
<organism evidence="2 3">
    <name type="scientific">Paraburkholderia acidisoli</name>
    <dbReference type="NCBI Taxonomy" id="2571748"/>
    <lineage>
        <taxon>Bacteria</taxon>
        <taxon>Pseudomonadati</taxon>
        <taxon>Pseudomonadota</taxon>
        <taxon>Betaproteobacteria</taxon>
        <taxon>Burkholderiales</taxon>
        <taxon>Burkholderiaceae</taxon>
        <taxon>Paraburkholderia</taxon>
    </lineage>
</organism>
<evidence type="ECO:0000259" key="1">
    <source>
        <dbReference type="PROSITE" id="PS51199"/>
    </source>
</evidence>
<dbReference type="KEGG" id="pacs:FAZ98_31380"/>
<name>A0A7Z2GQV2_9BURK</name>
<dbReference type="PANTHER" id="PTHR12873:SF0">
    <property type="entry name" value="TWINKLE MTDNA HELICASE"/>
    <property type="match status" value="1"/>
</dbReference>
<dbReference type="Proteomes" id="UP000433577">
    <property type="component" value="Chromosome 4"/>
</dbReference>
<evidence type="ECO:0000313" key="3">
    <source>
        <dbReference type="Proteomes" id="UP000433577"/>
    </source>
</evidence>
<dbReference type="InterPro" id="IPR027032">
    <property type="entry name" value="Twinkle-like"/>
</dbReference>
<dbReference type="PANTHER" id="PTHR12873">
    <property type="entry name" value="T7-LIKE MITOCHONDRIAL DNA HELICASE"/>
    <property type="match status" value="1"/>
</dbReference>
<dbReference type="GO" id="GO:0043139">
    <property type="term" value="F:5'-3' DNA helicase activity"/>
    <property type="evidence" value="ECO:0007669"/>
    <property type="project" value="InterPro"/>
</dbReference>
<protein>
    <submittedName>
        <fullName evidence="2">AAA family ATPase</fullName>
    </submittedName>
</protein>
<dbReference type="Pfam" id="PF13481">
    <property type="entry name" value="AAA_25"/>
    <property type="match status" value="1"/>
</dbReference>
<proteinExistence type="predicted"/>
<gene>
    <name evidence="2" type="ORF">FAZ98_31380</name>
</gene>
<dbReference type="GO" id="GO:0006260">
    <property type="term" value="P:DNA replication"/>
    <property type="evidence" value="ECO:0007669"/>
    <property type="project" value="InterPro"/>
</dbReference>
<reference evidence="2 3" key="1">
    <citation type="submission" date="2019-12" db="EMBL/GenBank/DDBJ databases">
        <title>Paraburkholderia acidiphila 7Q-K02 sp. nov and Paraburkholderia acidisoli DHF22 sp. nov., two strains isolated from forest soil.</title>
        <authorList>
            <person name="Gao Z."/>
            <person name="Qiu L."/>
        </authorList>
    </citation>
    <scope>NUCLEOTIDE SEQUENCE [LARGE SCALE GENOMIC DNA]</scope>
    <source>
        <strain evidence="2 3">DHF22</strain>
    </source>
</reference>
<feature type="domain" description="SF4 helicase" evidence="1">
    <location>
        <begin position="40"/>
        <end position="303"/>
    </location>
</feature>
<dbReference type="PROSITE" id="PS51199">
    <property type="entry name" value="SF4_HELICASE"/>
    <property type="match status" value="1"/>
</dbReference>
<dbReference type="OrthoDB" id="5959484at2"/>
<sequence>MRVIDGEKINLSDYMSEPEDVHKIRPASEWSQGVIDALYTRATVPDIQLGWQKTEGRFAFRGSEVTIWGGINGHGKSMLTSQVALDLCMQDQRVCIASLEMKPEKTMLRMSKQAAGDARPSQEFIRSLHSWTDNRLWLYDHTGSVKPQKMLAVIRYAVDNYHIQHFVIDNLMKCVPGDDDYNGQKDFVNSLTAIAHDTGAHIHLIAHVKKGGSEYDRPGKFDVKGSGSITDLADNLFIVWRNKRKEAVGSEKLKLKREEADLVMGEPDCYLSLEKQRNGDYEGVFGLWFDGPSMQYVENRGQLPRKYPVDGESVDLESF</sequence>
<dbReference type="AlphaFoldDB" id="A0A7Z2GQV2"/>
<dbReference type="RefSeq" id="WP_158957588.1">
    <property type="nucleotide sequence ID" value="NZ_CP046916.1"/>
</dbReference>
<dbReference type="GO" id="GO:0003697">
    <property type="term" value="F:single-stranded DNA binding"/>
    <property type="evidence" value="ECO:0007669"/>
    <property type="project" value="InterPro"/>
</dbReference>
<keyword evidence="3" id="KW-1185">Reference proteome</keyword>
<dbReference type="EMBL" id="CP046916">
    <property type="protein sequence ID" value="QGZ66298.1"/>
    <property type="molecule type" value="Genomic_DNA"/>
</dbReference>
<dbReference type="GO" id="GO:0005524">
    <property type="term" value="F:ATP binding"/>
    <property type="evidence" value="ECO:0007669"/>
    <property type="project" value="InterPro"/>
</dbReference>
<dbReference type="SUPFAM" id="SSF52540">
    <property type="entry name" value="P-loop containing nucleoside triphosphate hydrolases"/>
    <property type="match status" value="1"/>
</dbReference>
<evidence type="ECO:0000313" key="2">
    <source>
        <dbReference type="EMBL" id="QGZ66298.1"/>
    </source>
</evidence>
<dbReference type="InterPro" id="IPR007694">
    <property type="entry name" value="DNA_helicase_DnaB-like_C"/>
</dbReference>